<dbReference type="Proteomes" id="UP000502005">
    <property type="component" value="Plasmid pNE1B"/>
</dbReference>
<evidence type="ECO:0000313" key="3">
    <source>
        <dbReference type="Proteomes" id="UP000502005"/>
    </source>
</evidence>
<name>A0A6B9G873_PANCY</name>
<keyword evidence="2" id="KW-0614">Plasmid</keyword>
<feature type="signal peptide" evidence="1">
    <location>
        <begin position="1"/>
        <end position="27"/>
    </location>
</feature>
<proteinExistence type="predicted"/>
<geneLocation type="plasmid" evidence="3">
    <name>pne1b</name>
</geneLocation>
<keyword evidence="1" id="KW-0732">Signal</keyword>
<evidence type="ECO:0008006" key="4">
    <source>
        <dbReference type="Google" id="ProtNLM"/>
    </source>
</evidence>
<evidence type="ECO:0000256" key="1">
    <source>
        <dbReference type="SAM" id="SignalP"/>
    </source>
</evidence>
<evidence type="ECO:0000313" key="2">
    <source>
        <dbReference type="EMBL" id="QGY31993.1"/>
    </source>
</evidence>
<accession>A0A6B9G873</accession>
<reference evidence="2 3" key="1">
    <citation type="submission" date="2017-11" db="EMBL/GenBank/DDBJ databases">
        <title>Genome sequence of Pantoea cypripedii NE1.</title>
        <authorList>
            <person name="Nascimento F.X."/>
        </authorList>
    </citation>
    <scope>NUCLEOTIDE SEQUENCE [LARGE SCALE GENOMIC DNA]</scope>
    <source>
        <strain evidence="2 3">NE1</strain>
        <plasmid evidence="3">pne1b</plasmid>
    </source>
</reference>
<sequence length="524" mass="55817">MTISRRNLLNWLLPSAVLTLFSTRSSAAGTGEARLNTHPAAGHSPAAAAEQTADFFRGEGKESVGSGTASVFERVKQRGQFDVVQGVSDPKGIAGMVFGGPNNRAALIIDERGRMQTYATKDGRPSAARVAIPFSEPYGQGVAAWNGSILRMPFAGAEDDTLHSSLIFIPKTDGSADMYIAGPGQYTDYGAPYGGAGVVAPRALTEKDLIAPLRMGSVYPTGWNSQPYWVKLFTIRTGVRSSGPNFTGLYISGGTLAESIYTYLIQCNDVLVSSLNTSTSKHVLRITNLRDPSDSRHDISDLTQFGYVYDVANNMLMVYAKIAARNEGATFIPLRYTDAANSGVDKVIINSSDDEHVTSEPEGIVYVETANSLTSNTYVPLNDGRVVKTLGAVIRISDAISAATRSPVQDGFKQNDNLSAINRGYAQSGKVTVTKESTGKYKVTGASAITKNSAWRVSNPMIAGGAGIQHLVAAIESDAANTLVIGVRALKYVYNSSEGLVTPVASDYTDIPADSWVDIHTTLL</sequence>
<dbReference type="EMBL" id="CP024770">
    <property type="protein sequence ID" value="QGY31993.1"/>
    <property type="molecule type" value="Genomic_DNA"/>
</dbReference>
<dbReference type="RefSeq" id="WP_208717892.1">
    <property type="nucleotide sequence ID" value="NZ_CP024770.1"/>
</dbReference>
<dbReference type="AlphaFoldDB" id="A0A6B9G873"/>
<protein>
    <recommendedName>
        <fullName evidence="4">Phage tail protein</fullName>
    </recommendedName>
</protein>
<organism evidence="2 3">
    <name type="scientific">Pantoea cypripedii</name>
    <name type="common">Pectobacterium cypripedii</name>
    <name type="synonym">Erwinia cypripedii</name>
    <dbReference type="NCBI Taxonomy" id="55209"/>
    <lineage>
        <taxon>Bacteria</taxon>
        <taxon>Pseudomonadati</taxon>
        <taxon>Pseudomonadota</taxon>
        <taxon>Gammaproteobacteria</taxon>
        <taxon>Enterobacterales</taxon>
        <taxon>Erwiniaceae</taxon>
        <taxon>Pantoea</taxon>
    </lineage>
</organism>
<feature type="chain" id="PRO_5025415496" description="Phage tail protein" evidence="1">
    <location>
        <begin position="28"/>
        <end position="524"/>
    </location>
</feature>
<gene>
    <name evidence="2" type="ORF">CUN67_23615</name>
</gene>